<keyword evidence="4" id="KW-0808">Transferase</keyword>
<evidence type="ECO:0000256" key="1">
    <source>
        <dbReference type="ARBA" id="ARBA00004123"/>
    </source>
</evidence>
<dbReference type="GO" id="GO:0061665">
    <property type="term" value="F:SUMO ligase activity"/>
    <property type="evidence" value="ECO:0007669"/>
    <property type="project" value="TreeGrafter"/>
</dbReference>
<keyword evidence="5" id="KW-0479">Metal-binding</keyword>
<evidence type="ECO:0000256" key="6">
    <source>
        <dbReference type="ARBA" id="ARBA00022771"/>
    </source>
</evidence>
<dbReference type="OrthoDB" id="26899at2759"/>
<keyword evidence="14" id="KW-1185">Reference proteome</keyword>
<keyword evidence="7" id="KW-0833">Ubl conjugation pathway</keyword>
<evidence type="ECO:0000256" key="4">
    <source>
        <dbReference type="ARBA" id="ARBA00022679"/>
    </source>
</evidence>
<dbReference type="InterPro" id="IPR026846">
    <property type="entry name" value="Nse2(Mms21)"/>
</dbReference>
<evidence type="ECO:0000259" key="12">
    <source>
        <dbReference type="Pfam" id="PF11789"/>
    </source>
</evidence>
<keyword evidence="9" id="KW-0539">Nucleus</keyword>
<evidence type="ECO:0000313" key="13">
    <source>
        <dbReference type="EMBL" id="CAG7732099.1"/>
    </source>
</evidence>
<dbReference type="PANTHER" id="PTHR21330">
    <property type="entry name" value="E3 SUMO-PROTEIN LIGASE NSE2"/>
    <property type="match status" value="1"/>
</dbReference>
<evidence type="ECO:0000313" key="14">
    <source>
        <dbReference type="Proteomes" id="UP000708208"/>
    </source>
</evidence>
<comment type="subcellular location">
    <subcellularLocation>
        <location evidence="1">Nucleus</location>
    </subcellularLocation>
</comment>
<dbReference type="CDD" id="cd16651">
    <property type="entry name" value="SPL-RING_NSE2"/>
    <property type="match status" value="1"/>
</dbReference>
<sequence>MANESRCLHKVLHQNSALKNDYPVTNGIQFARSALLELGKDILPLYDQNASQGIINRLSESCKKLTRAEILHKKFDRIVADELVGDTSVCEINDDQICSDKSYVEFVAALKKDVQGSFEASTSEPQHDVMEICADSSGDESVVDIDSEPTSVIATIDPLTMRNIKNPVRNQICGHIYDGETILNFMKASDKIVRCPYAGCENLNLSKEHLHTEPINNWLQRSQKSKKEKQMDGVIEAW</sequence>
<keyword evidence="6" id="KW-0863">Zinc-finger</keyword>
<evidence type="ECO:0000256" key="3">
    <source>
        <dbReference type="ARBA" id="ARBA00020923"/>
    </source>
</evidence>
<accession>A0A8J2KAI4</accession>
<evidence type="ECO:0000256" key="5">
    <source>
        <dbReference type="ARBA" id="ARBA00022723"/>
    </source>
</evidence>
<dbReference type="GO" id="GO:0008270">
    <property type="term" value="F:zinc ion binding"/>
    <property type="evidence" value="ECO:0007669"/>
    <property type="project" value="UniProtKB-KW"/>
</dbReference>
<dbReference type="InterPro" id="IPR004181">
    <property type="entry name" value="Znf_MIZ"/>
</dbReference>
<proteinExistence type="predicted"/>
<evidence type="ECO:0000256" key="9">
    <source>
        <dbReference type="ARBA" id="ARBA00023242"/>
    </source>
</evidence>
<evidence type="ECO:0000256" key="10">
    <source>
        <dbReference type="ARBA" id="ARBA00031731"/>
    </source>
</evidence>
<keyword evidence="8" id="KW-0862">Zinc</keyword>
<comment type="caution">
    <text evidence="13">The sequence shown here is derived from an EMBL/GenBank/DDBJ whole genome shotgun (WGS) entry which is preliminary data.</text>
</comment>
<reference evidence="13" key="1">
    <citation type="submission" date="2021-06" db="EMBL/GenBank/DDBJ databases">
        <authorList>
            <person name="Hodson N. C."/>
            <person name="Mongue J. A."/>
            <person name="Jaron S. K."/>
        </authorList>
    </citation>
    <scope>NUCLEOTIDE SEQUENCE</scope>
</reference>
<dbReference type="PANTHER" id="PTHR21330:SF1">
    <property type="entry name" value="E3 SUMO-PROTEIN LIGASE NSE2"/>
    <property type="match status" value="1"/>
</dbReference>
<dbReference type="AlphaFoldDB" id="A0A8J2KAI4"/>
<gene>
    <name evidence="13" type="ORF">AFUS01_LOCUS20636</name>
</gene>
<dbReference type="Proteomes" id="UP000708208">
    <property type="component" value="Unassembled WGS sequence"/>
</dbReference>
<evidence type="ECO:0000256" key="2">
    <source>
        <dbReference type="ARBA" id="ARBA00004718"/>
    </source>
</evidence>
<feature type="domain" description="SP-RING-type" evidence="12">
    <location>
        <begin position="152"/>
        <end position="201"/>
    </location>
</feature>
<comment type="pathway">
    <text evidence="2">Protein modification; protein sumoylation.</text>
</comment>
<evidence type="ECO:0000256" key="11">
    <source>
        <dbReference type="ARBA" id="ARBA00032533"/>
    </source>
</evidence>
<dbReference type="GO" id="GO:0030915">
    <property type="term" value="C:Smc5-Smc6 complex"/>
    <property type="evidence" value="ECO:0007669"/>
    <property type="project" value="InterPro"/>
</dbReference>
<dbReference type="GO" id="GO:0016925">
    <property type="term" value="P:protein sumoylation"/>
    <property type="evidence" value="ECO:0007669"/>
    <property type="project" value="TreeGrafter"/>
</dbReference>
<dbReference type="GO" id="GO:0000724">
    <property type="term" value="P:double-strand break repair via homologous recombination"/>
    <property type="evidence" value="ECO:0007669"/>
    <property type="project" value="InterPro"/>
</dbReference>
<dbReference type="Pfam" id="PF11789">
    <property type="entry name" value="zf-Nse"/>
    <property type="match status" value="1"/>
</dbReference>
<evidence type="ECO:0000256" key="7">
    <source>
        <dbReference type="ARBA" id="ARBA00022786"/>
    </source>
</evidence>
<dbReference type="EMBL" id="CAJVCH010224846">
    <property type="protein sequence ID" value="CAG7732099.1"/>
    <property type="molecule type" value="Genomic_DNA"/>
</dbReference>
<dbReference type="GO" id="GO:0005634">
    <property type="term" value="C:nucleus"/>
    <property type="evidence" value="ECO:0007669"/>
    <property type="project" value="UniProtKB-SubCell"/>
</dbReference>
<organism evidence="13 14">
    <name type="scientific">Allacma fusca</name>
    <dbReference type="NCBI Taxonomy" id="39272"/>
    <lineage>
        <taxon>Eukaryota</taxon>
        <taxon>Metazoa</taxon>
        <taxon>Ecdysozoa</taxon>
        <taxon>Arthropoda</taxon>
        <taxon>Hexapoda</taxon>
        <taxon>Collembola</taxon>
        <taxon>Symphypleona</taxon>
        <taxon>Sminthuridae</taxon>
        <taxon>Allacma</taxon>
    </lineage>
</organism>
<evidence type="ECO:0000256" key="8">
    <source>
        <dbReference type="ARBA" id="ARBA00022833"/>
    </source>
</evidence>
<protein>
    <recommendedName>
        <fullName evidence="3">E3 SUMO-protein ligase NSE2</fullName>
    </recommendedName>
    <alternativeName>
        <fullName evidence="10">E3 SUMO-protein transferase NSE2</fullName>
    </alternativeName>
    <alternativeName>
        <fullName evidence="11">Non-structural maintenance of chromosomes element 2 homolog</fullName>
    </alternativeName>
</protein>
<name>A0A8J2KAI4_9HEXA</name>